<name>A0ABP0SP90_9DINO</name>
<dbReference type="Gene3D" id="1.25.40.10">
    <property type="entry name" value="Tetratricopeptide repeat domain"/>
    <property type="match status" value="3"/>
</dbReference>
<keyword evidence="2" id="KW-0802">TPR repeat</keyword>
<proteinExistence type="predicted"/>
<gene>
    <name evidence="3" type="ORF">SCF082_LOCUS52857</name>
</gene>
<dbReference type="PANTHER" id="PTHR44227:SF3">
    <property type="entry name" value="PROTEIN O-MANNOSYL-TRANSFERASE TMTC4"/>
    <property type="match status" value="1"/>
</dbReference>
<evidence type="ECO:0000256" key="1">
    <source>
        <dbReference type="ARBA" id="ARBA00022737"/>
    </source>
</evidence>
<keyword evidence="1" id="KW-0677">Repeat</keyword>
<evidence type="ECO:0000313" key="3">
    <source>
        <dbReference type="EMBL" id="CAK9114095.1"/>
    </source>
</evidence>
<organism evidence="3 4">
    <name type="scientific">Durusdinium trenchii</name>
    <dbReference type="NCBI Taxonomy" id="1381693"/>
    <lineage>
        <taxon>Eukaryota</taxon>
        <taxon>Sar</taxon>
        <taxon>Alveolata</taxon>
        <taxon>Dinophyceae</taxon>
        <taxon>Suessiales</taxon>
        <taxon>Symbiodiniaceae</taxon>
        <taxon>Durusdinium</taxon>
    </lineage>
</organism>
<dbReference type="InterPro" id="IPR011990">
    <property type="entry name" value="TPR-like_helical_dom_sf"/>
</dbReference>
<keyword evidence="4" id="KW-1185">Reference proteome</keyword>
<dbReference type="InterPro" id="IPR052346">
    <property type="entry name" value="O-mannosyl-transferase_TMTC"/>
</dbReference>
<dbReference type="SMART" id="SM00028">
    <property type="entry name" value="TPR"/>
    <property type="match status" value="6"/>
</dbReference>
<accession>A0ABP0SP90</accession>
<protein>
    <submittedName>
        <fullName evidence="3">TPR_REGION domain-containing protein</fullName>
    </submittedName>
</protein>
<dbReference type="EMBL" id="CAXAMM010044299">
    <property type="protein sequence ID" value="CAK9114095.1"/>
    <property type="molecule type" value="Genomic_DNA"/>
</dbReference>
<evidence type="ECO:0000313" key="4">
    <source>
        <dbReference type="Proteomes" id="UP001642464"/>
    </source>
</evidence>
<sequence>MSPGCGDCGRGFCQHFTQRIIAERFSSSSGARRTTVQDKKKRAAECYRRGLEAMNKSNWNLAIEMFGVAVKFVPDNLTYRQLLRQTTKKKYNDNKKGAGTMGQMKLISVRGKLKKAKAKEEWEQVCALAEEGLLINPWDAQLNVELAEACKLLDRGEIARMAYRDACEASPKDKAVHVAFAELLEDRGEYSDAVGVWRRIQQIDPQDMTARKRITDIEFKKTTERGGYSDAADTRDVMVGKGAPTAGESVAPGESVETDLRHAIRKSPEVVENYLKLAAVQKKNKRLKQAHETLKTAVEVSGGDPNVREQLEDVELDLMRFNLSVAREKADASENEALRKQAAEMANELRNREIEILNARVERYPMNMALKYQLGTLLMQLQKWPQAIELLQRASQDPRLKTKALVSLGKCFIYDKKLPLAKSQLERAIPDLDFNVLPDTFKEAHYLLARVSEELKDLPTAEKHYGEVLVVDYGYRDSRERLESIQTGGSGE</sequence>
<dbReference type="InterPro" id="IPR019734">
    <property type="entry name" value="TPR_rpt"/>
</dbReference>
<dbReference type="PANTHER" id="PTHR44227">
    <property type="match status" value="1"/>
</dbReference>
<dbReference type="SUPFAM" id="SSF48452">
    <property type="entry name" value="TPR-like"/>
    <property type="match status" value="2"/>
</dbReference>
<dbReference type="Proteomes" id="UP001642464">
    <property type="component" value="Unassembled WGS sequence"/>
</dbReference>
<reference evidence="3 4" key="1">
    <citation type="submission" date="2024-02" db="EMBL/GenBank/DDBJ databases">
        <authorList>
            <person name="Chen Y."/>
            <person name="Shah S."/>
            <person name="Dougan E. K."/>
            <person name="Thang M."/>
            <person name="Chan C."/>
        </authorList>
    </citation>
    <scope>NUCLEOTIDE SEQUENCE [LARGE SCALE GENOMIC DNA]</scope>
</reference>
<evidence type="ECO:0000256" key="2">
    <source>
        <dbReference type="ARBA" id="ARBA00022803"/>
    </source>
</evidence>
<comment type="caution">
    <text evidence="3">The sequence shown here is derived from an EMBL/GenBank/DDBJ whole genome shotgun (WGS) entry which is preliminary data.</text>
</comment>